<accession>A0A841TXV1</accession>
<feature type="transmembrane region" description="Helical" evidence="1">
    <location>
        <begin position="115"/>
        <end position="139"/>
    </location>
</feature>
<keyword evidence="1" id="KW-1133">Transmembrane helix</keyword>
<sequence length="176" mass="19499">MSMNRNALAGLLLLALGVLIAFKVDGNWSSGSIFELFWATLFVIPVGVFFHWLYFFLGQRGVGLLVPGGIVLTVGIVCQIATLFDSWDVMWPGFILAVAVGLFELYLFGSRNRWLMIPIGILTTLSMLFFLVFGIGALLGHLSSLKPLLVLGLVVAGFGFLFLRKKENPVFRQPWE</sequence>
<gene>
    <name evidence="2" type="ORF">H7B90_06095</name>
</gene>
<protein>
    <recommendedName>
        <fullName evidence="4">DUF5668 domain-containing protein</fullName>
    </recommendedName>
</protein>
<organism evidence="2 3">
    <name type="scientific">Cohnella xylanilytica</name>
    <dbReference type="NCBI Taxonomy" id="557555"/>
    <lineage>
        <taxon>Bacteria</taxon>
        <taxon>Bacillati</taxon>
        <taxon>Bacillota</taxon>
        <taxon>Bacilli</taxon>
        <taxon>Bacillales</taxon>
        <taxon>Paenibacillaceae</taxon>
        <taxon>Cohnella</taxon>
    </lineage>
</organism>
<feature type="transmembrane region" description="Helical" evidence="1">
    <location>
        <begin position="64"/>
        <end position="84"/>
    </location>
</feature>
<evidence type="ECO:0008006" key="4">
    <source>
        <dbReference type="Google" id="ProtNLM"/>
    </source>
</evidence>
<evidence type="ECO:0000313" key="3">
    <source>
        <dbReference type="Proteomes" id="UP000553776"/>
    </source>
</evidence>
<keyword evidence="3" id="KW-1185">Reference proteome</keyword>
<keyword evidence="1" id="KW-0812">Transmembrane</keyword>
<feature type="transmembrane region" description="Helical" evidence="1">
    <location>
        <begin position="90"/>
        <end position="108"/>
    </location>
</feature>
<keyword evidence="1" id="KW-0472">Membrane</keyword>
<name>A0A841TXV1_9BACL</name>
<evidence type="ECO:0000313" key="2">
    <source>
        <dbReference type="EMBL" id="MBB6690973.1"/>
    </source>
</evidence>
<feature type="transmembrane region" description="Helical" evidence="1">
    <location>
        <begin position="37"/>
        <end position="57"/>
    </location>
</feature>
<proteinExistence type="predicted"/>
<comment type="caution">
    <text evidence="2">The sequence shown here is derived from an EMBL/GenBank/DDBJ whole genome shotgun (WGS) entry which is preliminary data.</text>
</comment>
<dbReference type="AlphaFoldDB" id="A0A841TXV1"/>
<dbReference type="Proteomes" id="UP000553776">
    <property type="component" value="Unassembled WGS sequence"/>
</dbReference>
<dbReference type="EMBL" id="JACJVR010000019">
    <property type="protein sequence ID" value="MBB6690973.1"/>
    <property type="molecule type" value="Genomic_DNA"/>
</dbReference>
<reference evidence="2 3" key="1">
    <citation type="submission" date="2020-08" db="EMBL/GenBank/DDBJ databases">
        <title>Cohnella phylogeny.</title>
        <authorList>
            <person name="Dunlap C."/>
        </authorList>
    </citation>
    <scope>NUCLEOTIDE SEQUENCE [LARGE SCALE GENOMIC DNA]</scope>
    <source>
        <strain evidence="2 3">DSM 25239</strain>
    </source>
</reference>
<dbReference type="RefSeq" id="WP_185134960.1">
    <property type="nucleotide sequence ID" value="NZ_BORM01000017.1"/>
</dbReference>
<evidence type="ECO:0000256" key="1">
    <source>
        <dbReference type="SAM" id="Phobius"/>
    </source>
</evidence>
<feature type="transmembrane region" description="Helical" evidence="1">
    <location>
        <begin position="145"/>
        <end position="163"/>
    </location>
</feature>